<dbReference type="EMBL" id="PFNG01000226">
    <property type="protein sequence ID" value="PIZ35740.1"/>
    <property type="molecule type" value="Genomic_DNA"/>
</dbReference>
<dbReference type="InterPro" id="IPR050858">
    <property type="entry name" value="Mal-CoA-ACP_Trans/PKS_FabD"/>
</dbReference>
<comment type="caution">
    <text evidence="7">The sequence shown here is derived from an EMBL/GenBank/DDBJ whole genome shotgun (WGS) entry which is preliminary data.</text>
</comment>
<accession>A0A2M7T5W1</accession>
<protein>
    <recommendedName>
        <fullName evidence="4">Malonyl CoA-acyl carrier protein transacylase</fullName>
        <ecNumber evidence="4">2.3.1.39</ecNumber>
    </recommendedName>
</protein>
<dbReference type="InterPro" id="IPR004410">
    <property type="entry name" value="Malonyl_CoA-ACP_transAc_FabD"/>
</dbReference>
<reference evidence="8" key="1">
    <citation type="submission" date="2017-09" db="EMBL/GenBank/DDBJ databases">
        <title>Depth-based differentiation of microbial function through sediment-hosted aquifers and enrichment of novel symbionts in the deep terrestrial subsurface.</title>
        <authorList>
            <person name="Probst A.J."/>
            <person name="Ladd B."/>
            <person name="Jarett J.K."/>
            <person name="Geller-Mcgrath D.E."/>
            <person name="Sieber C.M.K."/>
            <person name="Emerson J.B."/>
            <person name="Anantharaman K."/>
            <person name="Thomas B.C."/>
            <person name="Malmstrom R."/>
            <person name="Stieglmeier M."/>
            <person name="Klingl A."/>
            <person name="Woyke T."/>
            <person name="Ryan C.M."/>
            <person name="Banfield J.F."/>
        </authorList>
    </citation>
    <scope>NUCLEOTIDE SEQUENCE [LARGE SCALE GENOMIC DNA]</scope>
</reference>
<dbReference type="GO" id="GO:0006633">
    <property type="term" value="P:fatty acid biosynthetic process"/>
    <property type="evidence" value="ECO:0007669"/>
    <property type="project" value="TreeGrafter"/>
</dbReference>
<evidence type="ECO:0000313" key="7">
    <source>
        <dbReference type="EMBL" id="PIZ35740.1"/>
    </source>
</evidence>
<name>A0A2M7T5W1_9ACTN</name>
<comment type="similarity">
    <text evidence="4">Belongs to the fabD family.</text>
</comment>
<dbReference type="PANTHER" id="PTHR42681:SF1">
    <property type="entry name" value="MALONYL-COA-ACYL CARRIER PROTEIN TRANSACYLASE, MITOCHONDRIAL"/>
    <property type="match status" value="1"/>
</dbReference>
<feature type="domain" description="Malonyl-CoA:ACP transacylase (MAT)" evidence="6">
    <location>
        <begin position="10"/>
        <end position="308"/>
    </location>
</feature>
<evidence type="ECO:0000256" key="4">
    <source>
        <dbReference type="PIRNR" id="PIRNR000446"/>
    </source>
</evidence>
<feature type="active site" evidence="5">
    <location>
        <position position="94"/>
    </location>
</feature>
<keyword evidence="2 4" id="KW-0012">Acyltransferase</keyword>
<dbReference type="InterPro" id="IPR014043">
    <property type="entry name" value="Acyl_transferase_dom"/>
</dbReference>
<dbReference type="Gene3D" id="3.30.70.250">
    <property type="entry name" value="Malonyl-CoA ACP transacylase, ACP-binding"/>
    <property type="match status" value="1"/>
</dbReference>
<evidence type="ECO:0000256" key="3">
    <source>
        <dbReference type="ARBA" id="ARBA00048462"/>
    </source>
</evidence>
<dbReference type="InterPro" id="IPR016035">
    <property type="entry name" value="Acyl_Trfase/lysoPLipase"/>
</dbReference>
<sequence length="315" mass="33867">MAYKNGVAFVFPGQGSQYVGMGEELLEAYPIVRETFGRANEILGVDYLETCLNGPVDKLNDTGNTQVCIYILSYAIYKIIEDTGFKPQVIAGHSLGEYSALSAANALKFSDGLQIVAKRAELMSKAAAKYPGRMLALLGADMRAVEDIVSDLSNRGTISVANYNCPGQIVVSVEAGLADLATDALSMSAAKKVVMLPVSGAFHSTMMQAAEDDFRAFLDGYIFLGADIPVVPNTLAHPVIDAVELRNALQTQISSSVKWQQSVEQMIGLGIKTFVEVGPGQVLSKIIKRIDKQVEVFATENPPLLAKAIDRLKKA</sequence>
<dbReference type="InterPro" id="IPR016036">
    <property type="entry name" value="Malonyl_transacylase_ACP-bd"/>
</dbReference>
<organism evidence="7 8">
    <name type="scientific">Candidatus Aquicultor secundus</name>
    <dbReference type="NCBI Taxonomy" id="1973895"/>
    <lineage>
        <taxon>Bacteria</taxon>
        <taxon>Bacillati</taxon>
        <taxon>Actinomycetota</taxon>
        <taxon>Candidatus Aquicultoria</taxon>
        <taxon>Candidatus Aquicultorales</taxon>
        <taxon>Candidatus Aquicultoraceae</taxon>
        <taxon>Candidatus Aquicultor</taxon>
    </lineage>
</organism>
<dbReference type="RefSeq" id="WP_286679256.1">
    <property type="nucleotide sequence ID" value="NZ_MNXI01000139.1"/>
</dbReference>
<dbReference type="SMART" id="SM00827">
    <property type="entry name" value="PKS_AT"/>
    <property type="match status" value="1"/>
</dbReference>
<dbReference type="InterPro" id="IPR001227">
    <property type="entry name" value="Ac_transferase_dom_sf"/>
</dbReference>
<keyword evidence="1 4" id="KW-0808">Transferase</keyword>
<dbReference type="InterPro" id="IPR024925">
    <property type="entry name" value="Malonyl_CoA-ACP_transAc"/>
</dbReference>
<dbReference type="Proteomes" id="UP000230956">
    <property type="component" value="Unassembled WGS sequence"/>
</dbReference>
<evidence type="ECO:0000313" key="8">
    <source>
        <dbReference type="Proteomes" id="UP000230956"/>
    </source>
</evidence>
<proteinExistence type="inferred from homology"/>
<feature type="active site" evidence="5">
    <location>
        <position position="203"/>
    </location>
</feature>
<evidence type="ECO:0000256" key="2">
    <source>
        <dbReference type="ARBA" id="ARBA00023315"/>
    </source>
</evidence>
<evidence type="ECO:0000259" key="6">
    <source>
        <dbReference type="SMART" id="SM00827"/>
    </source>
</evidence>
<dbReference type="Gene3D" id="3.40.366.10">
    <property type="entry name" value="Malonyl-Coenzyme A Acyl Carrier Protein, domain 2"/>
    <property type="match status" value="1"/>
</dbReference>
<evidence type="ECO:0000256" key="1">
    <source>
        <dbReference type="ARBA" id="ARBA00022679"/>
    </source>
</evidence>
<evidence type="ECO:0000256" key="5">
    <source>
        <dbReference type="PIRSR" id="PIRSR000446-1"/>
    </source>
</evidence>
<dbReference type="NCBIfam" id="TIGR00128">
    <property type="entry name" value="fabD"/>
    <property type="match status" value="1"/>
</dbReference>
<comment type="catalytic activity">
    <reaction evidence="3 4">
        <text>holo-[ACP] + malonyl-CoA = malonyl-[ACP] + CoA</text>
        <dbReference type="Rhea" id="RHEA:41792"/>
        <dbReference type="Rhea" id="RHEA-COMP:9623"/>
        <dbReference type="Rhea" id="RHEA-COMP:9685"/>
        <dbReference type="ChEBI" id="CHEBI:57287"/>
        <dbReference type="ChEBI" id="CHEBI:57384"/>
        <dbReference type="ChEBI" id="CHEBI:64479"/>
        <dbReference type="ChEBI" id="CHEBI:78449"/>
        <dbReference type="EC" id="2.3.1.39"/>
    </reaction>
</comment>
<dbReference type="GO" id="GO:0004314">
    <property type="term" value="F:[acyl-carrier-protein] S-malonyltransferase activity"/>
    <property type="evidence" value="ECO:0007669"/>
    <property type="project" value="UniProtKB-EC"/>
</dbReference>
<dbReference type="GO" id="GO:0005829">
    <property type="term" value="C:cytosol"/>
    <property type="evidence" value="ECO:0007669"/>
    <property type="project" value="TreeGrafter"/>
</dbReference>
<dbReference type="PIRSF" id="PIRSF000446">
    <property type="entry name" value="Mct"/>
    <property type="match status" value="1"/>
</dbReference>
<gene>
    <name evidence="7" type="primary">fabD</name>
    <name evidence="7" type="ORF">COY37_09715</name>
</gene>
<dbReference type="Pfam" id="PF00698">
    <property type="entry name" value="Acyl_transf_1"/>
    <property type="match status" value="1"/>
</dbReference>
<dbReference type="PANTHER" id="PTHR42681">
    <property type="entry name" value="MALONYL-COA-ACYL CARRIER PROTEIN TRANSACYLASE, MITOCHONDRIAL"/>
    <property type="match status" value="1"/>
</dbReference>
<dbReference type="SUPFAM" id="SSF52151">
    <property type="entry name" value="FabD/lysophospholipase-like"/>
    <property type="match status" value="1"/>
</dbReference>
<dbReference type="AlphaFoldDB" id="A0A2M7T5W1"/>
<dbReference type="EC" id="2.3.1.39" evidence="4"/>
<dbReference type="SUPFAM" id="SSF55048">
    <property type="entry name" value="Probable ACP-binding domain of malonyl-CoA ACP transacylase"/>
    <property type="match status" value="1"/>
</dbReference>